<dbReference type="AlphaFoldDB" id="A0A1H2HA86"/>
<name>A0A1H2HA86_9PROT</name>
<evidence type="ECO:0000313" key="2">
    <source>
        <dbReference type="Proteomes" id="UP000182882"/>
    </source>
</evidence>
<proteinExistence type="predicted"/>
<sequence>MIICDDTLDSFSNNAPNNLQHHPKGGVFIYLIGYQGLSSIDAGVHECPTC</sequence>
<accession>A0A1H2HA86</accession>
<keyword evidence="2" id="KW-1185">Reference proteome</keyword>
<organism evidence="1 2">
    <name type="scientific">Nitrosomonas ureae</name>
    <dbReference type="NCBI Taxonomy" id="44577"/>
    <lineage>
        <taxon>Bacteria</taxon>
        <taxon>Pseudomonadati</taxon>
        <taxon>Pseudomonadota</taxon>
        <taxon>Betaproteobacteria</taxon>
        <taxon>Nitrosomonadales</taxon>
        <taxon>Nitrosomonadaceae</taxon>
        <taxon>Nitrosomonas</taxon>
    </lineage>
</organism>
<protein>
    <submittedName>
        <fullName evidence="1">Uncharacterized protein</fullName>
    </submittedName>
</protein>
<evidence type="ECO:0000313" key="1">
    <source>
        <dbReference type="EMBL" id="SDU28716.1"/>
    </source>
</evidence>
<gene>
    <name evidence="1" type="ORF">SAMN05216406_1448</name>
</gene>
<dbReference type="Proteomes" id="UP000182882">
    <property type="component" value="Unassembled WGS sequence"/>
</dbReference>
<dbReference type="EMBL" id="FNLN01000044">
    <property type="protein sequence ID" value="SDU28716.1"/>
    <property type="molecule type" value="Genomic_DNA"/>
</dbReference>
<reference evidence="2" key="1">
    <citation type="submission" date="2016-10" db="EMBL/GenBank/DDBJ databases">
        <authorList>
            <person name="Varghese N."/>
            <person name="Submissions S."/>
        </authorList>
    </citation>
    <scope>NUCLEOTIDE SEQUENCE [LARGE SCALE GENOMIC DNA]</scope>
    <source>
        <strain evidence="2">Nm10</strain>
    </source>
</reference>